<dbReference type="Proteomes" id="UP000617734">
    <property type="component" value="Unassembled WGS sequence"/>
</dbReference>
<comment type="caution">
    <text evidence="2">The sequence shown here is derived from an EMBL/GenBank/DDBJ whole genome shotgun (WGS) entry which is preliminary data.</text>
</comment>
<dbReference type="GO" id="GO:0003677">
    <property type="term" value="F:DNA binding"/>
    <property type="evidence" value="ECO:0007669"/>
    <property type="project" value="InterPro"/>
</dbReference>
<dbReference type="Gene3D" id="1.10.260.40">
    <property type="entry name" value="lambda repressor-like DNA-binding domains"/>
    <property type="match status" value="1"/>
</dbReference>
<dbReference type="EMBL" id="BNBO01000099">
    <property type="protein sequence ID" value="GHE27105.1"/>
    <property type="molecule type" value="Genomic_DNA"/>
</dbReference>
<evidence type="ECO:0000313" key="2">
    <source>
        <dbReference type="EMBL" id="GHE27105.1"/>
    </source>
</evidence>
<evidence type="ECO:0000259" key="1">
    <source>
        <dbReference type="PROSITE" id="PS50943"/>
    </source>
</evidence>
<reference evidence="2" key="2">
    <citation type="submission" date="2020-09" db="EMBL/GenBank/DDBJ databases">
        <authorList>
            <person name="Sun Q."/>
            <person name="Ohkuma M."/>
        </authorList>
    </citation>
    <scope>NUCLEOTIDE SEQUENCE</scope>
    <source>
        <strain evidence="2">JCM 4646</strain>
    </source>
</reference>
<dbReference type="CDD" id="cd00093">
    <property type="entry name" value="HTH_XRE"/>
    <property type="match status" value="1"/>
</dbReference>
<dbReference type="SMART" id="SM00530">
    <property type="entry name" value="HTH_XRE"/>
    <property type="match status" value="1"/>
</dbReference>
<organism evidence="2 3">
    <name type="scientific">Kitasatospora indigofera</name>
    <dbReference type="NCBI Taxonomy" id="67307"/>
    <lineage>
        <taxon>Bacteria</taxon>
        <taxon>Bacillati</taxon>
        <taxon>Actinomycetota</taxon>
        <taxon>Actinomycetes</taxon>
        <taxon>Kitasatosporales</taxon>
        <taxon>Streptomycetaceae</taxon>
        <taxon>Kitasatospora</taxon>
    </lineage>
</organism>
<proteinExistence type="predicted"/>
<feature type="domain" description="HTH cro/C1-type" evidence="1">
    <location>
        <begin position="59"/>
        <end position="100"/>
    </location>
</feature>
<accession>A0A919DAX0</accession>
<keyword evidence="3" id="KW-1185">Reference proteome</keyword>
<dbReference type="PROSITE" id="PS50943">
    <property type="entry name" value="HTH_CROC1"/>
    <property type="match status" value="1"/>
</dbReference>
<dbReference type="SUPFAM" id="SSF47413">
    <property type="entry name" value="lambda repressor-like DNA-binding domains"/>
    <property type="match status" value="1"/>
</dbReference>
<dbReference type="InterPro" id="IPR010982">
    <property type="entry name" value="Lambda_DNA-bd_dom_sf"/>
</dbReference>
<name>A0A919DAX0_9ACTN</name>
<reference evidence="2" key="1">
    <citation type="journal article" date="2014" name="Int. J. Syst. Evol. Microbiol.">
        <title>Complete genome sequence of Corynebacterium casei LMG S-19264T (=DSM 44701T), isolated from a smear-ripened cheese.</title>
        <authorList>
            <consortium name="US DOE Joint Genome Institute (JGI-PGF)"/>
            <person name="Walter F."/>
            <person name="Albersmeier A."/>
            <person name="Kalinowski J."/>
            <person name="Ruckert C."/>
        </authorList>
    </citation>
    <scope>NUCLEOTIDE SEQUENCE</scope>
    <source>
        <strain evidence="2">JCM 4646</strain>
    </source>
</reference>
<gene>
    <name evidence="2" type="ORF">GCM10018781_79680</name>
</gene>
<dbReference type="InterPro" id="IPR001387">
    <property type="entry name" value="Cro/C1-type_HTH"/>
</dbReference>
<protein>
    <recommendedName>
        <fullName evidence="1">HTH cro/C1-type domain-containing protein</fullName>
    </recommendedName>
</protein>
<evidence type="ECO:0000313" key="3">
    <source>
        <dbReference type="Proteomes" id="UP000617734"/>
    </source>
</evidence>
<sequence length="169" mass="18180">MRACKCAPVDGTRDSLRAMQLTGDTSDATTPAQRFGAVVHEAAQRAGYDLTPGTGGRLALARDTGMSASAVGRMLRGETLPRPSQFQRIAQVVHLDLRELLVRGGIVSEDSANDLDRGVRSPITPEEALDAWGIRHPMIRKFLLATIAQAFALQRESEHESRGGGSAQM</sequence>
<dbReference type="AlphaFoldDB" id="A0A919DAX0"/>
<dbReference type="Pfam" id="PF13560">
    <property type="entry name" value="HTH_31"/>
    <property type="match status" value="1"/>
</dbReference>